<dbReference type="InterPro" id="IPR011658">
    <property type="entry name" value="PA14_dom"/>
</dbReference>
<dbReference type="PRINTS" id="PR00133">
    <property type="entry name" value="GLHYDRLASE3"/>
</dbReference>
<dbReference type="FunFam" id="2.60.120.260:FF:000114">
    <property type="entry name" value="Glycoside hydrolase family 3 protein"/>
    <property type="match status" value="1"/>
</dbReference>
<dbReference type="PANTHER" id="PTHR42715:SF3">
    <property type="entry name" value="BETA-GLUCOSIDASE B-RELATED"/>
    <property type="match status" value="1"/>
</dbReference>
<keyword evidence="8 10" id="KW-0326">Glycosidase</keyword>
<evidence type="ECO:0000256" key="6">
    <source>
        <dbReference type="ARBA" id="ARBA00023180"/>
    </source>
</evidence>
<dbReference type="Gene3D" id="2.60.120.260">
    <property type="entry name" value="Galactose-binding domain-like"/>
    <property type="match status" value="1"/>
</dbReference>
<dbReference type="Pfam" id="PF14310">
    <property type="entry name" value="Fn3-like"/>
    <property type="match status" value="1"/>
</dbReference>
<evidence type="ECO:0000256" key="9">
    <source>
        <dbReference type="ARBA" id="ARBA00023326"/>
    </source>
</evidence>
<evidence type="ECO:0000259" key="12">
    <source>
        <dbReference type="PROSITE" id="PS51820"/>
    </source>
</evidence>
<dbReference type="Pfam" id="PF07691">
    <property type="entry name" value="PA14"/>
    <property type="match status" value="1"/>
</dbReference>
<comment type="pathway">
    <text evidence="2 10">Glycan metabolism; cellulose degradation.</text>
</comment>
<evidence type="ECO:0000256" key="1">
    <source>
        <dbReference type="ARBA" id="ARBA00000448"/>
    </source>
</evidence>
<dbReference type="Pfam" id="PF01915">
    <property type="entry name" value="Glyco_hydro_3_C"/>
    <property type="match status" value="1"/>
</dbReference>
<dbReference type="EMBL" id="ML995475">
    <property type="protein sequence ID" value="KAF2146902.1"/>
    <property type="molecule type" value="Genomic_DNA"/>
</dbReference>
<dbReference type="PROSITE" id="PS00775">
    <property type="entry name" value="GLYCOSYL_HYDROL_F3"/>
    <property type="match status" value="1"/>
</dbReference>
<protein>
    <recommendedName>
        <fullName evidence="4 10">beta-glucosidase</fullName>
        <ecNumber evidence="4 10">3.2.1.21</ecNumber>
    </recommendedName>
</protein>
<dbReference type="RefSeq" id="XP_033402610.1">
    <property type="nucleotide sequence ID" value="XM_033536397.1"/>
</dbReference>
<feature type="non-terminal residue" evidence="13">
    <location>
        <position position="1"/>
    </location>
</feature>
<reference evidence="13" key="1">
    <citation type="journal article" date="2020" name="Stud. Mycol.">
        <title>101 Dothideomycetes genomes: a test case for predicting lifestyles and emergence of pathogens.</title>
        <authorList>
            <person name="Haridas S."/>
            <person name="Albert R."/>
            <person name="Binder M."/>
            <person name="Bloem J."/>
            <person name="Labutti K."/>
            <person name="Salamov A."/>
            <person name="Andreopoulos B."/>
            <person name="Baker S."/>
            <person name="Barry K."/>
            <person name="Bills G."/>
            <person name="Bluhm B."/>
            <person name="Cannon C."/>
            <person name="Castanera R."/>
            <person name="Culley D."/>
            <person name="Daum C."/>
            <person name="Ezra D."/>
            <person name="Gonzalez J."/>
            <person name="Henrissat B."/>
            <person name="Kuo A."/>
            <person name="Liang C."/>
            <person name="Lipzen A."/>
            <person name="Lutzoni F."/>
            <person name="Magnuson J."/>
            <person name="Mondo S."/>
            <person name="Nolan M."/>
            <person name="Ohm R."/>
            <person name="Pangilinan J."/>
            <person name="Park H.-J."/>
            <person name="Ramirez L."/>
            <person name="Alfaro M."/>
            <person name="Sun H."/>
            <person name="Tritt A."/>
            <person name="Yoshinaga Y."/>
            <person name="Zwiers L.-H."/>
            <person name="Turgeon B."/>
            <person name="Goodwin S."/>
            <person name="Spatafora J."/>
            <person name="Crous P."/>
            <person name="Grigoriev I."/>
        </authorList>
    </citation>
    <scope>NUCLEOTIDE SEQUENCE</scope>
    <source>
        <strain evidence="13">CBS 121167</strain>
    </source>
</reference>
<keyword evidence="7 10" id="KW-0119">Carbohydrate metabolism</keyword>
<comment type="similarity">
    <text evidence="3 10">Belongs to the glycosyl hydrolase 3 family.</text>
</comment>
<dbReference type="UniPathway" id="UPA00696"/>
<dbReference type="InterPro" id="IPR002772">
    <property type="entry name" value="Glyco_hydro_3_C"/>
</dbReference>
<comment type="catalytic activity">
    <reaction evidence="1 10">
        <text>Hydrolysis of terminal, non-reducing beta-D-glucosyl residues with release of beta-D-glucose.</text>
        <dbReference type="EC" id="3.2.1.21"/>
    </reaction>
</comment>
<dbReference type="InterPro" id="IPR036962">
    <property type="entry name" value="Glyco_hydro_3_N_sf"/>
</dbReference>
<gene>
    <name evidence="13" type="ORF">K452DRAFT_219102</name>
</gene>
<dbReference type="PROSITE" id="PS51820">
    <property type="entry name" value="PA14"/>
    <property type="match status" value="1"/>
</dbReference>
<dbReference type="PANTHER" id="PTHR42715">
    <property type="entry name" value="BETA-GLUCOSIDASE"/>
    <property type="match status" value="1"/>
</dbReference>
<dbReference type="InterPro" id="IPR001764">
    <property type="entry name" value="Glyco_hydro_3_N"/>
</dbReference>
<evidence type="ECO:0000256" key="10">
    <source>
        <dbReference type="RuleBase" id="RU361161"/>
    </source>
</evidence>
<evidence type="ECO:0000256" key="2">
    <source>
        <dbReference type="ARBA" id="ARBA00004987"/>
    </source>
</evidence>
<keyword evidence="14" id="KW-1185">Reference proteome</keyword>
<dbReference type="GeneID" id="54293893"/>
<sequence>QISLLAGADFWRTVALPQHGIPSLKTTDGPSGARGEFFKNGTPAALFPCGASLAATFDASLIARIGAALGEETRARGADILLAPTVCLHRSPLGGRNFESFSEDPVLTGVCATAYVKGVQGTGVAATVKHFVANEQETGRMGVDSVVGERALRELYLKPFEMVVRDAGPWALMSAYNKVNGVQADMCEFTLVDVLRNEWGFDGLVMSDWTGTNSVAESITARCALEMPGPTKWRGERALSAIHSGALTAQAVDAAALDLLRLVQRTRGFHGANAVPPTPKERADDKASTRALIREAGVAGLTLLKNEGAVLPVCHGEPGPAGRKTKVAVIGPNARRAVAGGGGSASLNPYYLVSPWEGLEAQAADAGIELVYAQGCDTAKWLPLAGPVCSVRDESDGAAVQGVTLEYYYGDGFEGAPAAVQHKSTTDLFLWDSAPAAVLPAYSFRVRTTLTPRSTGRHSVSFSSVGPGRLFLDGELFIDNWDWTDEGEAMFEASEDVVKTVQLEANRPVAVLIESTNAIRPASKLKPGGPTHAYGGARLGYHEESGADLLAEAVAAAQAADTALVFAGLDAEWESEGYDRQTLALPKNGSQDALIAAVAAANPATVVVNQSGSPVAMPWIDAVPAVLQAWYQGQEAGHALADVLLGRHSPGGRLPTTFPRALAHTPAHANWGATEDERVVYAEGLGVGYRHFDAPGAEAPLFAFGHGLAYAEFEYEELRVSSPASPHTSSSSSSYSPSSSSSTTPPLPLLTPTTPLTLTQQITNTSSVTAPEIIQAYIHTPDSRVPRPVKELKAFAKLELQGGETRSAVLRLGRDAAAFWDEEKGHWVVEKGRYEVWVGRSAADVRRKAAFEVKETFSWVF</sequence>
<dbReference type="Gene3D" id="3.20.20.300">
    <property type="entry name" value="Glycoside hydrolase, family 3, N-terminal domain"/>
    <property type="match status" value="1"/>
</dbReference>
<keyword evidence="6" id="KW-0325">Glycoprotein</keyword>
<dbReference type="SMART" id="SM00758">
    <property type="entry name" value="PA14"/>
    <property type="match status" value="1"/>
</dbReference>
<evidence type="ECO:0000256" key="11">
    <source>
        <dbReference type="SAM" id="MobiDB-lite"/>
    </source>
</evidence>
<dbReference type="InterPro" id="IPR017853">
    <property type="entry name" value="GH"/>
</dbReference>
<dbReference type="SUPFAM" id="SSF56988">
    <property type="entry name" value="Anthrax protective antigen"/>
    <property type="match status" value="1"/>
</dbReference>
<feature type="region of interest" description="Disordered" evidence="11">
    <location>
        <begin position="722"/>
        <end position="754"/>
    </location>
</feature>
<evidence type="ECO:0000256" key="3">
    <source>
        <dbReference type="ARBA" id="ARBA00005336"/>
    </source>
</evidence>
<dbReference type="Gene3D" id="3.40.50.1700">
    <property type="entry name" value="Glycoside hydrolase family 3 C-terminal domain"/>
    <property type="match status" value="1"/>
</dbReference>
<dbReference type="InterPro" id="IPR019800">
    <property type="entry name" value="Glyco_hydro_3_AS"/>
</dbReference>
<dbReference type="InterPro" id="IPR036881">
    <property type="entry name" value="Glyco_hydro_3_C_sf"/>
</dbReference>
<name>A0A6A6BS28_9PEZI</name>
<dbReference type="Proteomes" id="UP000799438">
    <property type="component" value="Unassembled WGS sequence"/>
</dbReference>
<dbReference type="GO" id="GO:0030245">
    <property type="term" value="P:cellulose catabolic process"/>
    <property type="evidence" value="ECO:0007669"/>
    <property type="project" value="UniProtKB-UniPathway"/>
</dbReference>
<keyword evidence="9 10" id="KW-0624">Polysaccharide degradation</keyword>
<evidence type="ECO:0000256" key="4">
    <source>
        <dbReference type="ARBA" id="ARBA00012744"/>
    </source>
</evidence>
<dbReference type="InterPro" id="IPR050288">
    <property type="entry name" value="Cellulose_deg_GH3"/>
</dbReference>
<proteinExistence type="inferred from homology"/>
<dbReference type="FunFam" id="2.60.40.10:FF:000495">
    <property type="entry name" value="Periplasmic beta-glucosidase"/>
    <property type="match status" value="1"/>
</dbReference>
<accession>A0A6A6BS28</accession>
<organism evidence="13 14">
    <name type="scientific">Aplosporella prunicola CBS 121167</name>
    <dbReference type="NCBI Taxonomy" id="1176127"/>
    <lineage>
        <taxon>Eukaryota</taxon>
        <taxon>Fungi</taxon>
        <taxon>Dikarya</taxon>
        <taxon>Ascomycota</taxon>
        <taxon>Pezizomycotina</taxon>
        <taxon>Dothideomycetes</taxon>
        <taxon>Dothideomycetes incertae sedis</taxon>
        <taxon>Botryosphaeriales</taxon>
        <taxon>Aplosporellaceae</taxon>
        <taxon>Aplosporella</taxon>
    </lineage>
</organism>
<evidence type="ECO:0000256" key="8">
    <source>
        <dbReference type="ARBA" id="ARBA00023295"/>
    </source>
</evidence>
<dbReference type="SUPFAM" id="SSF51445">
    <property type="entry name" value="(Trans)glycosidases"/>
    <property type="match status" value="1"/>
</dbReference>
<dbReference type="SMART" id="SM01217">
    <property type="entry name" value="Fn3_like"/>
    <property type="match status" value="1"/>
</dbReference>
<dbReference type="Pfam" id="PF00933">
    <property type="entry name" value="Glyco_hydro_3"/>
    <property type="match status" value="1"/>
</dbReference>
<evidence type="ECO:0000313" key="14">
    <source>
        <dbReference type="Proteomes" id="UP000799438"/>
    </source>
</evidence>
<evidence type="ECO:0000256" key="5">
    <source>
        <dbReference type="ARBA" id="ARBA00022801"/>
    </source>
</evidence>
<evidence type="ECO:0000256" key="7">
    <source>
        <dbReference type="ARBA" id="ARBA00023277"/>
    </source>
</evidence>
<feature type="domain" description="PA14" evidence="12">
    <location>
        <begin position="398"/>
        <end position="558"/>
    </location>
</feature>
<dbReference type="AlphaFoldDB" id="A0A6A6BS28"/>
<dbReference type="Gene3D" id="2.60.40.10">
    <property type="entry name" value="Immunoglobulins"/>
    <property type="match status" value="1"/>
</dbReference>
<dbReference type="InterPro" id="IPR013783">
    <property type="entry name" value="Ig-like_fold"/>
</dbReference>
<dbReference type="EC" id="3.2.1.21" evidence="4 10"/>
<evidence type="ECO:0000313" key="13">
    <source>
        <dbReference type="EMBL" id="KAF2146902.1"/>
    </source>
</evidence>
<keyword evidence="5 10" id="KW-0378">Hydrolase</keyword>
<dbReference type="SUPFAM" id="SSF52279">
    <property type="entry name" value="Beta-D-glucan exohydrolase, C-terminal domain"/>
    <property type="match status" value="1"/>
</dbReference>
<dbReference type="GO" id="GO:0008422">
    <property type="term" value="F:beta-glucosidase activity"/>
    <property type="evidence" value="ECO:0007669"/>
    <property type="project" value="UniProtKB-EC"/>
</dbReference>
<dbReference type="OrthoDB" id="47059at2759"/>
<dbReference type="InterPro" id="IPR026891">
    <property type="entry name" value="Fn3-like"/>
</dbReference>
<dbReference type="InterPro" id="IPR037524">
    <property type="entry name" value="PA14/GLEYA"/>
</dbReference>